<dbReference type="Proteomes" id="UP001589855">
    <property type="component" value="Unassembled WGS sequence"/>
</dbReference>
<organism evidence="2 3">
    <name type="scientific">Lactiplantibacillus plajomi</name>
    <dbReference type="NCBI Taxonomy" id="1457217"/>
    <lineage>
        <taxon>Bacteria</taxon>
        <taxon>Bacillati</taxon>
        <taxon>Bacillota</taxon>
        <taxon>Bacilli</taxon>
        <taxon>Lactobacillales</taxon>
        <taxon>Lactobacillaceae</taxon>
        <taxon>Lactiplantibacillus</taxon>
    </lineage>
</organism>
<accession>A0ABV6K6J4</accession>
<evidence type="ECO:0000256" key="1">
    <source>
        <dbReference type="SAM" id="Phobius"/>
    </source>
</evidence>
<feature type="transmembrane region" description="Helical" evidence="1">
    <location>
        <begin position="43"/>
        <end position="62"/>
    </location>
</feature>
<comment type="caution">
    <text evidence="2">The sequence shown here is derived from an EMBL/GenBank/DDBJ whole genome shotgun (WGS) entry which is preliminary data.</text>
</comment>
<reference evidence="2 3" key="1">
    <citation type="submission" date="2024-09" db="EMBL/GenBank/DDBJ databases">
        <authorList>
            <person name="Sun Q."/>
            <person name="Mori K."/>
        </authorList>
    </citation>
    <scope>NUCLEOTIDE SEQUENCE [LARGE SCALE GENOMIC DNA]</scope>
    <source>
        <strain evidence="2 3">TBRC 4575</strain>
    </source>
</reference>
<protein>
    <recommendedName>
        <fullName evidence="4">Integral membrane protein</fullName>
    </recommendedName>
</protein>
<proteinExistence type="predicted"/>
<dbReference type="EMBL" id="JBHLUK010000077">
    <property type="protein sequence ID" value="MFC0425098.1"/>
    <property type="molecule type" value="Genomic_DNA"/>
</dbReference>
<gene>
    <name evidence="2" type="ORF">ACFFGS_13260</name>
</gene>
<dbReference type="RefSeq" id="WP_137644032.1">
    <property type="nucleotide sequence ID" value="NZ_BAABRM010000002.1"/>
</dbReference>
<name>A0ABV6K6J4_9LACO</name>
<feature type="transmembrane region" description="Helical" evidence="1">
    <location>
        <begin position="6"/>
        <end position="22"/>
    </location>
</feature>
<sequence>MIQLLLIVYTLIAAWVSYYLLTHQARRFLIFDPTRNPAVKTTARVGGSCMLLVAIGSAVTIFTQSTVWIAIVLAAGCLVMMAIGLVLLSFMQI</sequence>
<evidence type="ECO:0008006" key="4">
    <source>
        <dbReference type="Google" id="ProtNLM"/>
    </source>
</evidence>
<evidence type="ECO:0000313" key="3">
    <source>
        <dbReference type="Proteomes" id="UP001589855"/>
    </source>
</evidence>
<keyword evidence="1" id="KW-0472">Membrane</keyword>
<evidence type="ECO:0000313" key="2">
    <source>
        <dbReference type="EMBL" id="MFC0425098.1"/>
    </source>
</evidence>
<keyword evidence="3" id="KW-1185">Reference proteome</keyword>
<feature type="transmembrane region" description="Helical" evidence="1">
    <location>
        <begin position="68"/>
        <end position="90"/>
    </location>
</feature>
<keyword evidence="1" id="KW-1133">Transmembrane helix</keyword>
<keyword evidence="1" id="KW-0812">Transmembrane</keyword>